<dbReference type="InterPro" id="IPR025296">
    <property type="entry name" value="DUF4158"/>
</dbReference>
<feature type="non-terminal residue" evidence="3">
    <location>
        <position position="51"/>
    </location>
</feature>
<sequence length="51" mass="5908">MPHQELLTESQRLSLQTPATDERGMVRHYTLSSEDLALINRRRGDPNRLGF</sequence>
<feature type="domain" description="DUF4158" evidence="2">
    <location>
        <begin position="6"/>
        <end position="51"/>
    </location>
</feature>
<evidence type="ECO:0000313" key="3">
    <source>
        <dbReference type="EMBL" id="EQD46441.1"/>
    </source>
</evidence>
<evidence type="ECO:0000256" key="1">
    <source>
        <dbReference type="SAM" id="MobiDB-lite"/>
    </source>
</evidence>
<dbReference type="Pfam" id="PF13700">
    <property type="entry name" value="DUF4158"/>
    <property type="match status" value="1"/>
</dbReference>
<name>T0ZE71_9ZZZZ</name>
<dbReference type="AlphaFoldDB" id="T0ZE71"/>
<feature type="compositionally biased region" description="Polar residues" evidence="1">
    <location>
        <begin position="7"/>
        <end position="19"/>
    </location>
</feature>
<accession>T0ZE71</accession>
<evidence type="ECO:0000259" key="2">
    <source>
        <dbReference type="Pfam" id="PF13700"/>
    </source>
</evidence>
<protein>
    <submittedName>
        <fullName evidence="3">Transposase, Tn3</fullName>
    </submittedName>
</protein>
<reference evidence="3" key="2">
    <citation type="journal article" date="2014" name="ISME J.">
        <title>Microbial stratification in low pH oxic and suboxic macroscopic growths along an acid mine drainage.</title>
        <authorList>
            <person name="Mendez-Garcia C."/>
            <person name="Mesa V."/>
            <person name="Sprenger R.R."/>
            <person name="Richter M."/>
            <person name="Diez M.S."/>
            <person name="Solano J."/>
            <person name="Bargiela R."/>
            <person name="Golyshina O.V."/>
            <person name="Manteca A."/>
            <person name="Ramos J.L."/>
            <person name="Gallego J.R."/>
            <person name="Llorente I."/>
            <person name="Martins Dos Santos V.A."/>
            <person name="Jensen O.N."/>
            <person name="Pelaez A.I."/>
            <person name="Sanchez J."/>
            <person name="Ferrer M."/>
        </authorList>
    </citation>
    <scope>NUCLEOTIDE SEQUENCE</scope>
</reference>
<dbReference type="EMBL" id="AUZX01010732">
    <property type="protein sequence ID" value="EQD46441.1"/>
    <property type="molecule type" value="Genomic_DNA"/>
</dbReference>
<reference evidence="3" key="1">
    <citation type="submission" date="2013-08" db="EMBL/GenBank/DDBJ databases">
        <authorList>
            <person name="Mendez C."/>
            <person name="Richter M."/>
            <person name="Ferrer M."/>
            <person name="Sanchez J."/>
        </authorList>
    </citation>
    <scope>NUCLEOTIDE SEQUENCE</scope>
</reference>
<feature type="region of interest" description="Disordered" evidence="1">
    <location>
        <begin position="1"/>
        <end position="21"/>
    </location>
</feature>
<comment type="caution">
    <text evidence="3">The sequence shown here is derived from an EMBL/GenBank/DDBJ whole genome shotgun (WGS) entry which is preliminary data.</text>
</comment>
<gene>
    <name evidence="3" type="ORF">B1A_14620</name>
</gene>
<proteinExistence type="predicted"/>
<organism evidence="3">
    <name type="scientific">mine drainage metagenome</name>
    <dbReference type="NCBI Taxonomy" id="410659"/>
    <lineage>
        <taxon>unclassified sequences</taxon>
        <taxon>metagenomes</taxon>
        <taxon>ecological metagenomes</taxon>
    </lineage>
</organism>